<evidence type="ECO:0000256" key="1">
    <source>
        <dbReference type="SAM" id="SignalP"/>
    </source>
</evidence>
<keyword evidence="1" id="KW-0732">Signal</keyword>
<dbReference type="EMBL" id="GILB01012003">
    <property type="protein sequence ID" value="NUU92336.1"/>
    <property type="molecule type" value="Transcribed_RNA"/>
</dbReference>
<dbReference type="AlphaFoldDB" id="A0A6M2F7U6"/>
<organism evidence="2">
    <name type="scientific">Populus davidiana</name>
    <dbReference type="NCBI Taxonomy" id="266767"/>
    <lineage>
        <taxon>Eukaryota</taxon>
        <taxon>Viridiplantae</taxon>
        <taxon>Streptophyta</taxon>
        <taxon>Embryophyta</taxon>
        <taxon>Tracheophyta</taxon>
        <taxon>Spermatophyta</taxon>
        <taxon>Magnoliopsida</taxon>
        <taxon>eudicotyledons</taxon>
        <taxon>Gunneridae</taxon>
        <taxon>Pentapetalae</taxon>
        <taxon>rosids</taxon>
        <taxon>fabids</taxon>
        <taxon>Malpighiales</taxon>
        <taxon>Salicaceae</taxon>
        <taxon>Saliceae</taxon>
        <taxon>Populus</taxon>
    </lineage>
</organism>
<reference evidence="2" key="1">
    <citation type="submission" date="2020-03" db="EMBL/GenBank/DDBJ databases">
        <authorList>
            <person name="Zhang R."/>
        </authorList>
    </citation>
    <scope>NUCLEOTIDE SEQUENCE</scope>
</reference>
<accession>A0A6M2F7U6</accession>
<proteinExistence type="predicted"/>
<feature type="signal peptide" evidence="1">
    <location>
        <begin position="1"/>
        <end position="22"/>
    </location>
</feature>
<evidence type="ECO:0000313" key="2">
    <source>
        <dbReference type="EMBL" id="NUU92336.1"/>
    </source>
</evidence>
<feature type="chain" id="PRO_5026888106" evidence="1">
    <location>
        <begin position="23"/>
        <end position="108"/>
    </location>
</feature>
<name>A0A6M2F7U6_9ROSI</name>
<sequence>MLFVSTDLVILLLTYFWYQFKVEDFCFIKSKYYCIQAQSLLLSLYQMLHFQIKNRKFISLVHNLNQDSFFLHFLDNFSATKQNRLAGSHKSHKPRNHTIKNVFPISKI</sequence>
<protein>
    <submittedName>
        <fullName evidence="2">Uncharacterized protein</fullName>
    </submittedName>
</protein>